<feature type="coiled-coil region" evidence="1">
    <location>
        <begin position="394"/>
        <end position="457"/>
    </location>
</feature>
<feature type="coiled-coil region" evidence="1">
    <location>
        <begin position="8"/>
        <end position="80"/>
    </location>
</feature>
<keyword evidence="3" id="KW-1185">Reference proteome</keyword>
<dbReference type="PANTHER" id="PTHR35712">
    <property type="entry name" value="MYOSIN HEAVY CHAIN-LIKE PROTEIN"/>
    <property type="match status" value="1"/>
</dbReference>
<evidence type="ECO:0000256" key="1">
    <source>
        <dbReference type="SAM" id="Coils"/>
    </source>
</evidence>
<dbReference type="EMBL" id="JARPOI010000014">
    <property type="protein sequence ID" value="KAJ9159400.1"/>
    <property type="molecule type" value="Genomic_DNA"/>
</dbReference>
<evidence type="ECO:0000313" key="3">
    <source>
        <dbReference type="Proteomes" id="UP001174677"/>
    </source>
</evidence>
<organism evidence="2 3">
    <name type="scientific">Hevea brasiliensis</name>
    <name type="common">Para rubber tree</name>
    <name type="synonym">Siphonia brasiliensis</name>
    <dbReference type="NCBI Taxonomy" id="3981"/>
    <lineage>
        <taxon>Eukaryota</taxon>
        <taxon>Viridiplantae</taxon>
        <taxon>Streptophyta</taxon>
        <taxon>Embryophyta</taxon>
        <taxon>Tracheophyta</taxon>
        <taxon>Spermatophyta</taxon>
        <taxon>Magnoliopsida</taxon>
        <taxon>eudicotyledons</taxon>
        <taxon>Gunneridae</taxon>
        <taxon>Pentapetalae</taxon>
        <taxon>rosids</taxon>
        <taxon>fabids</taxon>
        <taxon>Malpighiales</taxon>
        <taxon>Euphorbiaceae</taxon>
        <taxon>Crotonoideae</taxon>
        <taxon>Micrandreae</taxon>
        <taxon>Hevea</taxon>
    </lineage>
</organism>
<sequence>MDANSAGNESLVARIQQLEHERDELHKDIEQLCTQQAGPSYLAVATKMHFQRTAGLEQEIENLKKKLAACTRDNLNLQEELSEAYRIKSQLADLHNGEVAKNMEAEKQVKFFQGCVASAFAERDHAIMEAEKAKEKEELMSQKFNDIQKRLEELVSDCLEQNRLNNALVIDQAKHEEQNETFKKVVNKFYKIRLPSLEGFEDASWDDKCAWLLHDSTEMWSYNDNSTSKYISALEEELEKMRKSVDNFQSKLRVGLEIENHLKKKVRELEKKQIHLGKMIMNGIGELRHHHSVDTVYIMNLLDEGRLHIQSTINVLEEKIGQIDVREQNLGLSHRVINLDINECQDVHITNDNDPDLVLKEIKDGSLDTVALKEGNTSEALAQALQEKVAALLLLSQQEERHLLERNVNAALQKKIEELQRNLLQVTNEKVKVLMELARLKQEYQQLQEEIGHGIQERNSLTDSGEKRLFTHERDGRLRNLLKKTYLRRWIGTMDFSGNEEEACLNIEGNFANRRSSSLDFTRMKIENATLKESMDSMEHLTSSIHRLRLALAKVKESVACEGTVIGMSDALGDIIYEAKLLKTALGSSLPISWSAEAVDTSVGESAHEPSDFHGDSSSEKMDSVSAAGFEMVELLILAAQIIKDNSTKKDFVD</sequence>
<protein>
    <submittedName>
        <fullName evidence="2">Uncharacterized protein</fullName>
    </submittedName>
</protein>
<dbReference type="Proteomes" id="UP001174677">
    <property type="component" value="Chromosome 14"/>
</dbReference>
<keyword evidence="1" id="KW-0175">Coiled coil</keyword>
<evidence type="ECO:0000313" key="2">
    <source>
        <dbReference type="EMBL" id="KAJ9159400.1"/>
    </source>
</evidence>
<proteinExistence type="predicted"/>
<dbReference type="PANTHER" id="PTHR35712:SF1">
    <property type="entry name" value="MYOSIN HEAVY CHAIN-LIKE PROTEIN"/>
    <property type="match status" value="1"/>
</dbReference>
<name>A0ABQ9L3Z1_HEVBR</name>
<gene>
    <name evidence="2" type="ORF">P3X46_024908</name>
</gene>
<comment type="caution">
    <text evidence="2">The sequence shown here is derived from an EMBL/GenBank/DDBJ whole genome shotgun (WGS) entry which is preliminary data.</text>
</comment>
<reference evidence="2" key="1">
    <citation type="journal article" date="2023" name="Plant Biotechnol. J.">
        <title>Chromosome-level wild Hevea brasiliensis genome provides new tools for genomic-assisted breeding and valuable loci to elevate rubber yield.</title>
        <authorList>
            <person name="Cheng H."/>
            <person name="Song X."/>
            <person name="Hu Y."/>
            <person name="Wu T."/>
            <person name="Yang Q."/>
            <person name="An Z."/>
            <person name="Feng S."/>
            <person name="Deng Z."/>
            <person name="Wu W."/>
            <person name="Zeng X."/>
            <person name="Tu M."/>
            <person name="Wang X."/>
            <person name="Huang H."/>
        </authorList>
    </citation>
    <scope>NUCLEOTIDE SEQUENCE</scope>
    <source>
        <strain evidence="2">MT/VB/25A 57/8</strain>
    </source>
</reference>
<accession>A0ABQ9L3Z1</accession>